<dbReference type="Gene3D" id="2.40.50.140">
    <property type="entry name" value="Nucleic acid-binding proteins"/>
    <property type="match status" value="1"/>
</dbReference>
<dbReference type="HOGENOM" id="CLU_866695_0_0_1"/>
<dbReference type="SUPFAM" id="SSF50249">
    <property type="entry name" value="Nucleic acid-binding proteins"/>
    <property type="match status" value="1"/>
</dbReference>
<reference evidence="1" key="1">
    <citation type="journal article" date="2012" name="Nature">
        <title>The oyster genome reveals stress adaptation and complexity of shell formation.</title>
        <authorList>
            <person name="Zhang G."/>
            <person name="Fang X."/>
            <person name="Guo X."/>
            <person name="Li L."/>
            <person name="Luo R."/>
            <person name="Xu F."/>
            <person name="Yang P."/>
            <person name="Zhang L."/>
            <person name="Wang X."/>
            <person name="Qi H."/>
            <person name="Xiong Z."/>
            <person name="Que H."/>
            <person name="Xie Y."/>
            <person name="Holland P.W."/>
            <person name="Paps J."/>
            <person name="Zhu Y."/>
            <person name="Wu F."/>
            <person name="Chen Y."/>
            <person name="Wang J."/>
            <person name="Peng C."/>
            <person name="Meng J."/>
            <person name="Yang L."/>
            <person name="Liu J."/>
            <person name="Wen B."/>
            <person name="Zhang N."/>
            <person name="Huang Z."/>
            <person name="Zhu Q."/>
            <person name="Feng Y."/>
            <person name="Mount A."/>
            <person name="Hedgecock D."/>
            <person name="Xu Z."/>
            <person name="Liu Y."/>
            <person name="Domazet-Loso T."/>
            <person name="Du Y."/>
            <person name="Sun X."/>
            <person name="Zhang S."/>
            <person name="Liu B."/>
            <person name="Cheng P."/>
            <person name="Jiang X."/>
            <person name="Li J."/>
            <person name="Fan D."/>
            <person name="Wang W."/>
            <person name="Fu W."/>
            <person name="Wang T."/>
            <person name="Wang B."/>
            <person name="Zhang J."/>
            <person name="Peng Z."/>
            <person name="Li Y."/>
            <person name="Li N."/>
            <person name="Wang J."/>
            <person name="Chen M."/>
            <person name="He Y."/>
            <person name="Tan F."/>
            <person name="Song X."/>
            <person name="Zheng Q."/>
            <person name="Huang R."/>
            <person name="Yang H."/>
            <person name="Du X."/>
            <person name="Chen L."/>
            <person name="Yang M."/>
            <person name="Gaffney P.M."/>
            <person name="Wang S."/>
            <person name="Luo L."/>
            <person name="She Z."/>
            <person name="Ming Y."/>
            <person name="Huang W."/>
            <person name="Zhang S."/>
            <person name="Huang B."/>
            <person name="Zhang Y."/>
            <person name="Qu T."/>
            <person name="Ni P."/>
            <person name="Miao G."/>
            <person name="Wang J."/>
            <person name="Wang Q."/>
            <person name="Steinberg C.E."/>
            <person name="Wang H."/>
            <person name="Li N."/>
            <person name="Qian L."/>
            <person name="Zhang G."/>
            <person name="Li Y."/>
            <person name="Yang H."/>
            <person name="Liu X."/>
            <person name="Wang J."/>
            <person name="Yin Y."/>
            <person name="Wang J."/>
        </authorList>
    </citation>
    <scope>NUCLEOTIDE SEQUENCE [LARGE SCALE GENOMIC DNA]</scope>
    <source>
        <strain evidence="1">05x7-T-G4-1.051#20</strain>
    </source>
</reference>
<dbReference type="EMBL" id="JH816283">
    <property type="protein sequence ID" value="EKC34847.1"/>
    <property type="molecule type" value="Genomic_DNA"/>
</dbReference>
<gene>
    <name evidence="1" type="ORF">CGI_10027552</name>
</gene>
<dbReference type="InParanoid" id="K1QD61"/>
<dbReference type="InterPro" id="IPR012340">
    <property type="entry name" value="NA-bd_OB-fold"/>
</dbReference>
<protein>
    <submittedName>
        <fullName evidence="1">Uncharacterized protein</fullName>
    </submittedName>
</protein>
<sequence>MKYFNLVCAENMKTYHVRVYLTGKYEMFKESMTYKFKNAVAKGENELWVTKDTTIAYAVPVTVHPSLQIPPLPEDVPPQGVVQDLPSALKSPSKSTVTGKIVKVSPLKQVRDGTLSVKSLLMKDNDGLAKVCLFSKNAEMNYEEGDVVQITSVYPKQFLNMPQLTTTSESRCQFIPNTLNVSDPTSEELKAFENDTDFLNSTSDISTKAITLTDVLEADVYEICAKQGCHQKKMIKGQCPVCGGQESATEKNIRALFLYESEGQKDRKITMFKGAIESAMNKNVPTTDKNETLMFLIESLPISFSGCISASNIVYNINTDA</sequence>
<accession>K1QD61</accession>
<dbReference type="AlphaFoldDB" id="K1QD61"/>
<organism evidence="1">
    <name type="scientific">Magallana gigas</name>
    <name type="common">Pacific oyster</name>
    <name type="synonym">Crassostrea gigas</name>
    <dbReference type="NCBI Taxonomy" id="29159"/>
    <lineage>
        <taxon>Eukaryota</taxon>
        <taxon>Metazoa</taxon>
        <taxon>Spiralia</taxon>
        <taxon>Lophotrochozoa</taxon>
        <taxon>Mollusca</taxon>
        <taxon>Bivalvia</taxon>
        <taxon>Autobranchia</taxon>
        <taxon>Pteriomorphia</taxon>
        <taxon>Ostreida</taxon>
        <taxon>Ostreoidea</taxon>
        <taxon>Ostreidae</taxon>
        <taxon>Magallana</taxon>
    </lineage>
</organism>
<evidence type="ECO:0000313" key="1">
    <source>
        <dbReference type="EMBL" id="EKC34847.1"/>
    </source>
</evidence>
<proteinExistence type="predicted"/>
<name>K1QD61_MAGGI</name>